<keyword evidence="10" id="KW-0547">Nucleotide-binding</keyword>
<evidence type="ECO:0000256" key="4">
    <source>
        <dbReference type="ARBA" id="ARBA00022475"/>
    </source>
</evidence>
<evidence type="ECO:0000259" key="23">
    <source>
        <dbReference type="PROSITE" id="PS50894"/>
    </source>
</evidence>
<dbReference type="PROSITE" id="PS50109">
    <property type="entry name" value="HIS_KIN"/>
    <property type="match status" value="1"/>
</dbReference>
<dbReference type="Gene3D" id="1.20.120.160">
    <property type="entry name" value="HPT domain"/>
    <property type="match status" value="1"/>
</dbReference>
<dbReference type="SMART" id="SM00388">
    <property type="entry name" value="HisKA"/>
    <property type="match status" value="1"/>
</dbReference>
<dbReference type="InterPro" id="IPR036890">
    <property type="entry name" value="HATPase_C_sf"/>
</dbReference>
<evidence type="ECO:0000256" key="12">
    <source>
        <dbReference type="ARBA" id="ARBA00022840"/>
    </source>
</evidence>
<dbReference type="Pfam" id="PF01627">
    <property type="entry name" value="Hpt"/>
    <property type="match status" value="1"/>
</dbReference>
<dbReference type="PROSITE" id="PS50113">
    <property type="entry name" value="PAC"/>
    <property type="match status" value="1"/>
</dbReference>
<dbReference type="Gene3D" id="3.30.450.20">
    <property type="entry name" value="PAS domain"/>
    <property type="match status" value="1"/>
</dbReference>
<keyword evidence="15 18" id="KW-0472">Membrane</keyword>
<dbReference type="InterPro" id="IPR036097">
    <property type="entry name" value="HisK_dim/P_sf"/>
</dbReference>
<comment type="catalytic activity">
    <reaction evidence="1">
        <text>ATP + protein L-histidine = ADP + protein N-phospho-L-histidine.</text>
        <dbReference type="EC" id="2.7.13.3"/>
    </reaction>
</comment>
<sequence length="1193" mass="131405">MLATESSPAKLFGRAQVDGYSVGLDESDWIWLRQKKRLVLGLSQPDYAPFEITANAQGLEGITADFAGLIGQLLHMEIDVRVFSSRGEVVRALKNGDVDLLGTANGFEVNDPDLVESNPYAEDQPVLVTRVGDTEVLSSGLEGKKVTMLYHYLSPEIVSKFYPEAHIQLHPSLLSALAAVAFGQADVYLGDSISANYLINKNYLNNVQVTDFSRLEGQGFSFAMARPNEPLLRVINAAMDAIPPAVRTSILHRWNAQEVMRPGIVRLQLTAEEQRWIDEHPSLKVAIHEQLAPLSYFDEQDQFRGITADILTKIKMRTGLKFEVLPSTSASDLMDWVATGKADILAAVVPSVPRAEQLDFSRPYLTTPFVFVSRQRARQPSTLDDMAGRTLVLTRGCVVHDFIATYYPGVNITFADNVVAAMEMVSTGKVDAAVLPFLMAKYFIAWDYRGRLRMTSTVGTEQAHVSLATTRGEPALDSILNKALLSITPEEMDQVMDRWRGDIVIEGSYWARNRSTIIQGFLIAAVLLLLAFGWILYLRYLVDKRKKVEHALSDQLEFMRALIDGTPHPIFVSDRAGRMLICNSSYLDVFGVCREDILGKTLDELAVCLSDEVYHYHQEALAVMKRGVPQVQDRPLRLSGGRVRTIYHWMLPYKTRAGEVSGMIGGWIDVSERQQLLEQLQEAKQVADDANRAKTTFLATMSHEIRTPMNAVIGMLELALRKSDHGIIDRTAIEVASGAAHDLLGLIGDILDIARIESGRLSLAPERANVRDIVRSVVRTFDGLARQKGIDLQLQVEGGIGTEVVIDPLRFKQILSNLLSNAIKFTHQGRVRVSLCLEEAQLGHCALLLRVEDSGVGISEEDQQCLFSPFAQVGSNFQAAQGGSGLGLVISRTLCEMMGGQLQLTSELGKGTQVHVNLVVPQAEPAGEVLTEVEDIASPGRKLNILVVDDYSANRMLLGQQLSYLGHCVRDAEDGVQALRDWRSGHFDVVITDCNMPHMNGYQLSSAIRQEERALGREPCRILGLTAAAQPEQRERCIEAGMDNCLFKPIGLQGLKAYLATIESLCPDAPPPCACSAGCDEIDLSELRHVAHGKPSAINGLLGELSSCLEKDLGLLLKLLARRDLPGLADLAHRVKGGARIVNAQGLIARCEALEEVCVQEDEGRLLQALDDLQQAMEHMISLLETCEIEPIQ</sequence>
<dbReference type="SUPFAM" id="SSF55785">
    <property type="entry name" value="PYP-like sensor domain (PAS domain)"/>
    <property type="match status" value="1"/>
</dbReference>
<dbReference type="SUPFAM" id="SSF52172">
    <property type="entry name" value="CheY-like"/>
    <property type="match status" value="1"/>
</dbReference>
<dbReference type="Gene3D" id="3.30.565.10">
    <property type="entry name" value="Histidine kinase-like ATPase, C-terminal domain"/>
    <property type="match status" value="1"/>
</dbReference>
<evidence type="ECO:0000256" key="5">
    <source>
        <dbReference type="ARBA" id="ARBA00022519"/>
    </source>
</evidence>
<evidence type="ECO:0000256" key="18">
    <source>
        <dbReference type="SAM" id="Phobius"/>
    </source>
</evidence>
<dbReference type="InterPro" id="IPR008207">
    <property type="entry name" value="Sig_transdc_His_kin_Hpt_dom"/>
</dbReference>
<keyword evidence="5" id="KW-0997">Cell inner membrane</keyword>
<dbReference type="Gene3D" id="3.40.50.2300">
    <property type="match status" value="1"/>
</dbReference>
<keyword evidence="12" id="KW-0067">ATP-binding</keyword>
<dbReference type="GO" id="GO:0009927">
    <property type="term" value="F:histidine phosphotransfer kinase activity"/>
    <property type="evidence" value="ECO:0007669"/>
    <property type="project" value="TreeGrafter"/>
</dbReference>
<dbReference type="PRINTS" id="PR00344">
    <property type="entry name" value="BCTRLSENSOR"/>
</dbReference>
<evidence type="ECO:0000256" key="17">
    <source>
        <dbReference type="PROSITE-ProRule" id="PRU00169"/>
    </source>
</evidence>
<evidence type="ECO:0000256" key="3">
    <source>
        <dbReference type="ARBA" id="ARBA00012438"/>
    </source>
</evidence>
<evidence type="ECO:0000256" key="16">
    <source>
        <dbReference type="PROSITE-ProRule" id="PRU00110"/>
    </source>
</evidence>
<dbReference type="Gene3D" id="3.40.190.10">
    <property type="entry name" value="Periplasmic binding protein-like II"/>
    <property type="match status" value="4"/>
</dbReference>
<dbReference type="InterPro" id="IPR011006">
    <property type="entry name" value="CheY-like_superfamily"/>
</dbReference>
<evidence type="ECO:0000256" key="7">
    <source>
        <dbReference type="ARBA" id="ARBA00022679"/>
    </source>
</evidence>
<dbReference type="InterPro" id="IPR003594">
    <property type="entry name" value="HATPase_dom"/>
</dbReference>
<gene>
    <name evidence="24" type="ORF">DVB73_07000</name>
</gene>
<dbReference type="InterPro" id="IPR049870">
    <property type="entry name" value="BvgS-like_periplasmic1"/>
</dbReference>
<dbReference type="InterPro" id="IPR004358">
    <property type="entry name" value="Sig_transdc_His_kin-like_C"/>
</dbReference>
<evidence type="ECO:0000256" key="10">
    <source>
        <dbReference type="ARBA" id="ARBA00022741"/>
    </source>
</evidence>
<dbReference type="CDD" id="cd00130">
    <property type="entry name" value="PAS"/>
    <property type="match status" value="1"/>
</dbReference>
<evidence type="ECO:0000259" key="22">
    <source>
        <dbReference type="PROSITE" id="PS50113"/>
    </source>
</evidence>
<feature type="domain" description="Histidine kinase" evidence="19">
    <location>
        <begin position="700"/>
        <end position="922"/>
    </location>
</feature>
<evidence type="ECO:0000256" key="8">
    <source>
        <dbReference type="ARBA" id="ARBA00022692"/>
    </source>
</evidence>
<comment type="subcellular location">
    <subcellularLocation>
        <location evidence="2">Cell inner membrane</location>
        <topology evidence="2">Multi-pass membrane protein</topology>
    </subcellularLocation>
</comment>
<keyword evidence="8 18" id="KW-0812">Transmembrane</keyword>
<protein>
    <recommendedName>
        <fullName evidence="3">histidine kinase</fullName>
        <ecNumber evidence="3">2.7.13.3</ecNumber>
    </recommendedName>
</protein>
<keyword evidence="13 18" id="KW-1133">Transmembrane helix</keyword>
<feature type="transmembrane region" description="Helical" evidence="18">
    <location>
        <begin position="517"/>
        <end position="537"/>
    </location>
</feature>
<dbReference type="InterPro" id="IPR003661">
    <property type="entry name" value="HisK_dim/P_dom"/>
</dbReference>
<evidence type="ECO:0000256" key="2">
    <source>
        <dbReference type="ARBA" id="ARBA00004429"/>
    </source>
</evidence>
<dbReference type="Pfam" id="PF00072">
    <property type="entry name" value="Response_reg"/>
    <property type="match status" value="1"/>
</dbReference>
<dbReference type="GO" id="GO:0006355">
    <property type="term" value="P:regulation of DNA-templated transcription"/>
    <property type="evidence" value="ECO:0007669"/>
    <property type="project" value="InterPro"/>
</dbReference>
<dbReference type="Gene3D" id="1.10.287.130">
    <property type="match status" value="1"/>
</dbReference>
<evidence type="ECO:0000313" key="25">
    <source>
        <dbReference type="Proteomes" id="UP000256503"/>
    </source>
</evidence>
<evidence type="ECO:0000256" key="11">
    <source>
        <dbReference type="ARBA" id="ARBA00022777"/>
    </source>
</evidence>
<dbReference type="Pfam" id="PF00512">
    <property type="entry name" value="HisKA"/>
    <property type="match status" value="1"/>
</dbReference>
<dbReference type="Proteomes" id="UP000256503">
    <property type="component" value="Chromosome"/>
</dbReference>
<dbReference type="FunFam" id="3.30.565.10:FF:000010">
    <property type="entry name" value="Sensor histidine kinase RcsC"/>
    <property type="match status" value="1"/>
</dbReference>
<dbReference type="GO" id="GO:0005886">
    <property type="term" value="C:plasma membrane"/>
    <property type="evidence" value="ECO:0007669"/>
    <property type="project" value="UniProtKB-SubCell"/>
</dbReference>
<dbReference type="InterPro" id="IPR005467">
    <property type="entry name" value="His_kinase_dom"/>
</dbReference>
<dbReference type="EMBL" id="CP031146">
    <property type="protein sequence ID" value="AXM98980.1"/>
    <property type="molecule type" value="Genomic_DNA"/>
</dbReference>
<dbReference type="NCBIfam" id="TIGR00229">
    <property type="entry name" value="sensory_box"/>
    <property type="match status" value="1"/>
</dbReference>
<evidence type="ECO:0000259" key="20">
    <source>
        <dbReference type="PROSITE" id="PS50110"/>
    </source>
</evidence>
<feature type="domain" description="HPt" evidence="23">
    <location>
        <begin position="1094"/>
        <end position="1187"/>
    </location>
</feature>
<dbReference type="GO" id="GO:0005524">
    <property type="term" value="F:ATP binding"/>
    <property type="evidence" value="ECO:0007669"/>
    <property type="project" value="UniProtKB-KW"/>
</dbReference>
<dbReference type="InterPro" id="IPR001638">
    <property type="entry name" value="Solute-binding_3/MltF_N"/>
</dbReference>
<keyword evidence="14" id="KW-0902">Two-component regulatory system</keyword>
<dbReference type="Pfam" id="PF02518">
    <property type="entry name" value="HATPase_c"/>
    <property type="match status" value="1"/>
</dbReference>
<dbReference type="PROSITE" id="PS50112">
    <property type="entry name" value="PAS"/>
    <property type="match status" value="1"/>
</dbReference>
<keyword evidence="4" id="KW-1003">Cell membrane</keyword>
<dbReference type="InterPro" id="IPR001789">
    <property type="entry name" value="Sig_transdc_resp-reg_receiver"/>
</dbReference>
<dbReference type="PANTHER" id="PTHR43047">
    <property type="entry name" value="TWO-COMPONENT HISTIDINE PROTEIN KINASE"/>
    <property type="match status" value="1"/>
</dbReference>
<dbReference type="SUPFAM" id="SSF55874">
    <property type="entry name" value="ATPase domain of HSP90 chaperone/DNA topoisomerase II/histidine kinase"/>
    <property type="match status" value="1"/>
</dbReference>
<evidence type="ECO:0000256" key="14">
    <source>
        <dbReference type="ARBA" id="ARBA00023012"/>
    </source>
</evidence>
<dbReference type="InterPro" id="IPR035965">
    <property type="entry name" value="PAS-like_dom_sf"/>
</dbReference>
<dbReference type="InterPro" id="IPR013767">
    <property type="entry name" value="PAS_fold"/>
</dbReference>
<evidence type="ECO:0000256" key="13">
    <source>
        <dbReference type="ARBA" id="ARBA00022989"/>
    </source>
</evidence>
<feature type="domain" description="Response regulatory" evidence="20">
    <location>
        <begin position="944"/>
        <end position="1063"/>
    </location>
</feature>
<dbReference type="PROSITE" id="PS50110">
    <property type="entry name" value="RESPONSE_REGULATORY"/>
    <property type="match status" value="1"/>
</dbReference>
<dbReference type="InterPro" id="IPR000014">
    <property type="entry name" value="PAS"/>
</dbReference>
<keyword evidence="6 17" id="KW-0597">Phosphoprotein</keyword>
<feature type="domain" description="PAC" evidence="22">
    <location>
        <begin position="629"/>
        <end position="682"/>
    </location>
</feature>
<dbReference type="SMART" id="SM00062">
    <property type="entry name" value="PBPb"/>
    <property type="match status" value="2"/>
</dbReference>
<dbReference type="InterPro" id="IPR049871">
    <property type="entry name" value="BvgS-like_periplasmic2"/>
</dbReference>
<dbReference type="CDD" id="cd00082">
    <property type="entry name" value="HisKA"/>
    <property type="match status" value="1"/>
</dbReference>
<evidence type="ECO:0000259" key="19">
    <source>
        <dbReference type="PROSITE" id="PS50109"/>
    </source>
</evidence>
<dbReference type="SUPFAM" id="SSF53850">
    <property type="entry name" value="Periplasmic binding protein-like II"/>
    <property type="match status" value="2"/>
</dbReference>
<keyword evidence="7" id="KW-0808">Transferase</keyword>
<evidence type="ECO:0000256" key="1">
    <source>
        <dbReference type="ARBA" id="ARBA00000085"/>
    </source>
</evidence>
<dbReference type="AlphaFoldDB" id="A0AAD0R1C1"/>
<evidence type="ECO:0000256" key="15">
    <source>
        <dbReference type="ARBA" id="ARBA00023136"/>
    </source>
</evidence>
<dbReference type="SMART" id="SM00387">
    <property type="entry name" value="HATPase_c"/>
    <property type="match status" value="1"/>
</dbReference>
<name>A0AAD0R1C1_PSEDL</name>
<dbReference type="EC" id="2.7.13.3" evidence="3"/>
<reference evidence="24 25" key="1">
    <citation type="submission" date="2018-07" db="EMBL/GenBank/DDBJ databases">
        <title>Complete genome sequence of a Pseudomonas plecoglossicida strain pathogenic to the marine fish, Larimichthys crocea.</title>
        <authorList>
            <person name="Tao Z."/>
        </authorList>
    </citation>
    <scope>NUCLEOTIDE SEQUENCE [LARGE SCALE GENOMIC DNA]</scope>
    <source>
        <strain evidence="24 25">XSDHY-P</strain>
    </source>
</reference>
<feature type="domain" description="PAS" evidence="21">
    <location>
        <begin position="555"/>
        <end position="602"/>
    </location>
</feature>
<keyword evidence="9" id="KW-0732">Signal</keyword>
<dbReference type="CDD" id="cd17546">
    <property type="entry name" value="REC_hyHK_CKI1_RcsC-like"/>
    <property type="match status" value="1"/>
</dbReference>
<dbReference type="SMART" id="SM00448">
    <property type="entry name" value="REC"/>
    <property type="match status" value="1"/>
</dbReference>
<dbReference type="CDD" id="cd13707">
    <property type="entry name" value="PBP2_BvgS_D2"/>
    <property type="match status" value="1"/>
</dbReference>
<dbReference type="Pfam" id="PF00497">
    <property type="entry name" value="SBP_bac_3"/>
    <property type="match status" value="2"/>
</dbReference>
<dbReference type="PROSITE" id="PS50894">
    <property type="entry name" value="HPT"/>
    <property type="match status" value="1"/>
</dbReference>
<dbReference type="SUPFAM" id="SSF47226">
    <property type="entry name" value="Histidine-containing phosphotransfer domain, HPT domain"/>
    <property type="match status" value="1"/>
</dbReference>
<dbReference type="SMART" id="SM00091">
    <property type="entry name" value="PAS"/>
    <property type="match status" value="1"/>
</dbReference>
<dbReference type="InterPro" id="IPR036641">
    <property type="entry name" value="HPT_dom_sf"/>
</dbReference>
<dbReference type="SUPFAM" id="SSF47384">
    <property type="entry name" value="Homodimeric domain of signal transducing histidine kinase"/>
    <property type="match status" value="1"/>
</dbReference>
<keyword evidence="11" id="KW-0418">Kinase</keyword>
<proteinExistence type="predicted"/>
<evidence type="ECO:0000256" key="6">
    <source>
        <dbReference type="ARBA" id="ARBA00022553"/>
    </source>
</evidence>
<dbReference type="PANTHER" id="PTHR43047:SF72">
    <property type="entry name" value="OSMOSENSING HISTIDINE PROTEIN KINASE SLN1"/>
    <property type="match status" value="1"/>
</dbReference>
<evidence type="ECO:0000256" key="9">
    <source>
        <dbReference type="ARBA" id="ARBA00022729"/>
    </source>
</evidence>
<evidence type="ECO:0000313" key="24">
    <source>
        <dbReference type="EMBL" id="AXM98980.1"/>
    </source>
</evidence>
<organism evidence="24 25">
    <name type="scientific">Pseudomonas plecoglossicida</name>
    <dbReference type="NCBI Taxonomy" id="70775"/>
    <lineage>
        <taxon>Bacteria</taxon>
        <taxon>Pseudomonadati</taxon>
        <taxon>Pseudomonadota</taxon>
        <taxon>Gammaproteobacteria</taxon>
        <taxon>Pseudomonadales</taxon>
        <taxon>Pseudomonadaceae</taxon>
        <taxon>Pseudomonas</taxon>
    </lineage>
</organism>
<dbReference type="GO" id="GO:0000155">
    <property type="term" value="F:phosphorelay sensor kinase activity"/>
    <property type="evidence" value="ECO:0007669"/>
    <property type="project" value="InterPro"/>
</dbReference>
<dbReference type="Pfam" id="PF00989">
    <property type="entry name" value="PAS"/>
    <property type="match status" value="1"/>
</dbReference>
<dbReference type="CDD" id="cd16922">
    <property type="entry name" value="HATPase_EvgS-ArcB-TorS-like"/>
    <property type="match status" value="1"/>
</dbReference>
<dbReference type="CDD" id="cd00088">
    <property type="entry name" value="HPT"/>
    <property type="match status" value="1"/>
</dbReference>
<feature type="modified residue" description="4-aspartylphosphate" evidence="17">
    <location>
        <position position="993"/>
    </location>
</feature>
<accession>A0AAD0R1C1</accession>
<evidence type="ECO:0000259" key="21">
    <source>
        <dbReference type="PROSITE" id="PS50112"/>
    </source>
</evidence>
<feature type="modified residue" description="Phosphohistidine" evidence="16">
    <location>
        <position position="1133"/>
    </location>
</feature>
<dbReference type="CDD" id="cd13705">
    <property type="entry name" value="PBP2_BvgS_D1"/>
    <property type="match status" value="1"/>
</dbReference>
<dbReference type="InterPro" id="IPR000700">
    <property type="entry name" value="PAS-assoc_C"/>
</dbReference>